<protein>
    <submittedName>
        <fullName evidence="4">TetR family transcriptional regulator</fullName>
    </submittedName>
</protein>
<keyword evidence="4" id="KW-0614">Plasmid</keyword>
<proteinExistence type="predicted"/>
<organism evidence="4 5">
    <name type="scientific">Butyrivibrio fibrisolvens</name>
    <dbReference type="NCBI Taxonomy" id="831"/>
    <lineage>
        <taxon>Bacteria</taxon>
        <taxon>Bacillati</taxon>
        <taxon>Bacillota</taxon>
        <taxon>Clostridia</taxon>
        <taxon>Lachnospirales</taxon>
        <taxon>Lachnospiraceae</taxon>
        <taxon>Butyrivibrio</taxon>
    </lineage>
</organism>
<dbReference type="PANTHER" id="PTHR43479:SF11">
    <property type="entry name" value="ACREF_ENVCD OPERON REPRESSOR-RELATED"/>
    <property type="match status" value="1"/>
</dbReference>
<name>A0A317FW17_BUTFI</name>
<dbReference type="InterPro" id="IPR009057">
    <property type="entry name" value="Homeodomain-like_sf"/>
</dbReference>
<dbReference type="GO" id="GO:0003677">
    <property type="term" value="F:DNA binding"/>
    <property type="evidence" value="ECO:0007669"/>
    <property type="project" value="UniProtKB-UniRule"/>
</dbReference>
<feature type="DNA-binding region" description="H-T-H motif" evidence="2">
    <location>
        <begin position="26"/>
        <end position="45"/>
    </location>
</feature>
<keyword evidence="1 2" id="KW-0238">DNA-binding</keyword>
<dbReference type="SUPFAM" id="SSF46689">
    <property type="entry name" value="Homeodomain-like"/>
    <property type="match status" value="1"/>
</dbReference>
<evidence type="ECO:0000256" key="1">
    <source>
        <dbReference type="ARBA" id="ARBA00023125"/>
    </source>
</evidence>
<dbReference type="AlphaFoldDB" id="A0A317FW17"/>
<evidence type="ECO:0000313" key="4">
    <source>
        <dbReference type="EMBL" id="PWT25895.1"/>
    </source>
</evidence>
<dbReference type="PANTHER" id="PTHR43479">
    <property type="entry name" value="ACREF/ENVCD OPERON REPRESSOR-RELATED"/>
    <property type="match status" value="1"/>
</dbReference>
<keyword evidence="5" id="KW-1185">Reference proteome</keyword>
<feature type="domain" description="HTH tetR-type" evidence="3">
    <location>
        <begin position="3"/>
        <end position="63"/>
    </location>
</feature>
<geneLocation type="plasmid" evidence="5">
    <name>pinbov266</name>
</geneLocation>
<dbReference type="PROSITE" id="PS50977">
    <property type="entry name" value="HTH_TETR_2"/>
    <property type="match status" value="1"/>
</dbReference>
<accession>A0A317FW17</accession>
<reference evidence="4 5" key="1">
    <citation type="submission" date="2017-09" db="EMBL/GenBank/DDBJ databases">
        <title>High-quality draft genome sequence of Butyrivibrio fibrisolvens INBov1, isolated from cow rumen.</title>
        <authorList>
            <person name="Rodriguez Hernaez J."/>
            <person name="Rivarola M."/>
            <person name="Paniego N."/>
            <person name="Cravero S."/>
            <person name="Ceron Cucchi M."/>
            <person name="Martinez M.C."/>
        </authorList>
    </citation>
    <scope>NUCLEOTIDE SEQUENCE [LARGE SCALE GENOMIC DNA]</scope>
    <source>
        <strain evidence="4 5">INBov1</strain>
        <plasmid evidence="5">pinbov266</plasmid>
    </source>
</reference>
<dbReference type="Proteomes" id="UP000245488">
    <property type="component" value="Plasmid pINBov266"/>
</dbReference>
<evidence type="ECO:0000259" key="3">
    <source>
        <dbReference type="PROSITE" id="PS50977"/>
    </source>
</evidence>
<gene>
    <name evidence="4" type="ORF">CPT75_00495</name>
</gene>
<dbReference type="Gene3D" id="1.10.357.10">
    <property type="entry name" value="Tetracycline Repressor, domain 2"/>
    <property type="match status" value="1"/>
</dbReference>
<evidence type="ECO:0000256" key="2">
    <source>
        <dbReference type="PROSITE-ProRule" id="PRU00335"/>
    </source>
</evidence>
<comment type="caution">
    <text evidence="4">The sequence shown here is derived from an EMBL/GenBank/DDBJ whole genome shotgun (WGS) entry which is preliminary data.</text>
</comment>
<sequence>MSDYVISSYGEALFKLMKKKNIEKITVDELCEAGGIGRATYFRNFKSKDEIITSYIVMKWREYEREHKLKEHPLNDGYRVKQYFDFCYSMRKKNDLIIEQGHHGAILSAYELITTDSDTDQALNTYESFYLAYGLFGIFIKWARGGYTESVQEMTEIVVEKIFTPAILKRM</sequence>
<dbReference type="EMBL" id="NXNG01000002">
    <property type="protein sequence ID" value="PWT25895.1"/>
    <property type="molecule type" value="Genomic_DNA"/>
</dbReference>
<dbReference type="InterPro" id="IPR050624">
    <property type="entry name" value="HTH-type_Tx_Regulator"/>
</dbReference>
<evidence type="ECO:0000313" key="5">
    <source>
        <dbReference type="Proteomes" id="UP000245488"/>
    </source>
</evidence>
<dbReference type="InterPro" id="IPR001647">
    <property type="entry name" value="HTH_TetR"/>
</dbReference>